<evidence type="ECO:0000313" key="2">
    <source>
        <dbReference type="Proteomes" id="UP001187415"/>
    </source>
</evidence>
<sequence length="70" mass="7814">MRDRTEALLETPASLQLPGERRSDPALRCELHLLRQAAKDVERQEPLLGGCVFASRQKALSRVLEEEAGT</sequence>
<protein>
    <submittedName>
        <fullName evidence="1">Uncharacterized protein</fullName>
    </submittedName>
</protein>
<gene>
    <name evidence="1" type="ORF">Q5P01_004195</name>
</gene>
<reference evidence="1" key="1">
    <citation type="submission" date="2023-07" db="EMBL/GenBank/DDBJ databases">
        <title>Chromosome-level Genome Assembly of Striped Snakehead (Channa striata).</title>
        <authorList>
            <person name="Liu H."/>
        </authorList>
    </citation>
    <scope>NUCLEOTIDE SEQUENCE</scope>
    <source>
        <strain evidence="1">Gz</strain>
        <tissue evidence="1">Muscle</tissue>
    </source>
</reference>
<proteinExistence type="predicted"/>
<dbReference type="AlphaFoldDB" id="A0AA88T3E4"/>
<dbReference type="EMBL" id="JAUPFM010000002">
    <property type="protein sequence ID" value="KAK2859575.1"/>
    <property type="molecule type" value="Genomic_DNA"/>
</dbReference>
<name>A0AA88T3E4_CHASR</name>
<evidence type="ECO:0000313" key="1">
    <source>
        <dbReference type="EMBL" id="KAK2859575.1"/>
    </source>
</evidence>
<keyword evidence="2" id="KW-1185">Reference proteome</keyword>
<organism evidence="1 2">
    <name type="scientific">Channa striata</name>
    <name type="common">Snakehead murrel</name>
    <name type="synonym">Ophicephalus striatus</name>
    <dbReference type="NCBI Taxonomy" id="64152"/>
    <lineage>
        <taxon>Eukaryota</taxon>
        <taxon>Metazoa</taxon>
        <taxon>Chordata</taxon>
        <taxon>Craniata</taxon>
        <taxon>Vertebrata</taxon>
        <taxon>Euteleostomi</taxon>
        <taxon>Actinopterygii</taxon>
        <taxon>Neopterygii</taxon>
        <taxon>Teleostei</taxon>
        <taxon>Neoteleostei</taxon>
        <taxon>Acanthomorphata</taxon>
        <taxon>Anabantaria</taxon>
        <taxon>Anabantiformes</taxon>
        <taxon>Channoidei</taxon>
        <taxon>Channidae</taxon>
        <taxon>Channa</taxon>
    </lineage>
</organism>
<accession>A0AA88T3E4</accession>
<dbReference type="Proteomes" id="UP001187415">
    <property type="component" value="Unassembled WGS sequence"/>
</dbReference>
<comment type="caution">
    <text evidence="1">The sequence shown here is derived from an EMBL/GenBank/DDBJ whole genome shotgun (WGS) entry which is preliminary data.</text>
</comment>